<organism evidence="8">
    <name type="scientific">marine metagenome</name>
    <dbReference type="NCBI Taxonomy" id="408172"/>
    <lineage>
        <taxon>unclassified sequences</taxon>
        <taxon>metagenomes</taxon>
        <taxon>ecological metagenomes</taxon>
    </lineage>
</organism>
<accession>A0A381TTG1</accession>
<dbReference type="InterPro" id="IPR036259">
    <property type="entry name" value="MFS_trans_sf"/>
</dbReference>
<feature type="transmembrane region" description="Helical" evidence="7">
    <location>
        <begin position="130"/>
        <end position="152"/>
    </location>
</feature>
<evidence type="ECO:0000256" key="2">
    <source>
        <dbReference type="ARBA" id="ARBA00022475"/>
    </source>
</evidence>
<reference evidence="8" key="1">
    <citation type="submission" date="2018-05" db="EMBL/GenBank/DDBJ databases">
        <authorList>
            <person name="Lanie J.A."/>
            <person name="Ng W.-L."/>
            <person name="Kazmierczak K.M."/>
            <person name="Andrzejewski T.M."/>
            <person name="Davidsen T.M."/>
            <person name="Wayne K.J."/>
            <person name="Tettelin H."/>
            <person name="Glass J.I."/>
            <person name="Rusch D."/>
            <person name="Podicherti R."/>
            <person name="Tsui H.-C.T."/>
            <person name="Winkler M.E."/>
        </authorList>
    </citation>
    <scope>NUCLEOTIDE SEQUENCE</scope>
</reference>
<feature type="transmembrane region" description="Helical" evidence="7">
    <location>
        <begin position="259"/>
        <end position="280"/>
    </location>
</feature>
<evidence type="ECO:0000256" key="6">
    <source>
        <dbReference type="SAM" id="MobiDB-lite"/>
    </source>
</evidence>
<dbReference type="GO" id="GO:0005886">
    <property type="term" value="C:plasma membrane"/>
    <property type="evidence" value="ECO:0007669"/>
    <property type="project" value="UniProtKB-SubCell"/>
</dbReference>
<evidence type="ECO:0000256" key="7">
    <source>
        <dbReference type="SAM" id="Phobius"/>
    </source>
</evidence>
<dbReference type="EMBL" id="UINC01005135">
    <property type="protein sequence ID" value="SVA19322.1"/>
    <property type="molecule type" value="Genomic_DNA"/>
</dbReference>
<dbReference type="AlphaFoldDB" id="A0A381TTG1"/>
<keyword evidence="3 7" id="KW-0812">Transmembrane</keyword>
<evidence type="ECO:0008006" key="9">
    <source>
        <dbReference type="Google" id="ProtNLM"/>
    </source>
</evidence>
<dbReference type="GO" id="GO:0022857">
    <property type="term" value="F:transmembrane transporter activity"/>
    <property type="evidence" value="ECO:0007669"/>
    <property type="project" value="InterPro"/>
</dbReference>
<evidence type="ECO:0000313" key="8">
    <source>
        <dbReference type="EMBL" id="SVA19322.1"/>
    </source>
</evidence>
<dbReference type="InterPro" id="IPR011701">
    <property type="entry name" value="MFS"/>
</dbReference>
<dbReference type="PANTHER" id="PTHR23513">
    <property type="entry name" value="INTEGRAL MEMBRANE EFFLUX PROTEIN-RELATED"/>
    <property type="match status" value="1"/>
</dbReference>
<feature type="transmembrane region" description="Helical" evidence="7">
    <location>
        <begin position="36"/>
        <end position="55"/>
    </location>
</feature>
<sequence length="430" mass="44580">MARTHGMSSMCDAMVAVALAGSIFFSIDPAAARWRVALYLVLTIAPFAVVTPLIGPAVDRIRGGRRLMIVLTVLGRAVLAYLMSEHIDGLLLFPEAFCFLVLQKGYSVAKSAVVPGLVRTESELVGANSKLALMGAVSSMVGAGIGGLAMLVGHEWPPRVACVGFVVTAILAIGLKAVTVAEEPMAAGERADLRRSGILYGAVAVAVLRATVGFVTFLLAFAFRGGAEGVALEGVGRAGGAAVGLARGENVFGTPGAPAWHFGAVLAGAGLGALVGAVAAPRLRRRLTEERIIGGALFLVMTAAAFAVWVSGVQGAVSMAVAVAGCALAAKLAFDSLVQRDAPNANHGRSFARFEGRFQLSWAVGAFVPTVLSLRPVMGYVSVLVVMWLAMGVYGGVFDRILRVQTPEHSDRPDGQLGFWHRGQEGDGSA</sequence>
<dbReference type="SUPFAM" id="SSF103473">
    <property type="entry name" value="MFS general substrate transporter"/>
    <property type="match status" value="1"/>
</dbReference>
<name>A0A381TTG1_9ZZZZ</name>
<feature type="transmembrane region" description="Helical" evidence="7">
    <location>
        <begin position="158"/>
        <end position="178"/>
    </location>
</feature>
<protein>
    <recommendedName>
        <fullName evidence="9">Major facilitator superfamily (MFS) profile domain-containing protein</fullName>
    </recommendedName>
</protein>
<evidence type="ECO:0000256" key="3">
    <source>
        <dbReference type="ARBA" id="ARBA00022692"/>
    </source>
</evidence>
<comment type="subcellular location">
    <subcellularLocation>
        <location evidence="1">Cell membrane</location>
        <topology evidence="1">Multi-pass membrane protein</topology>
    </subcellularLocation>
</comment>
<feature type="region of interest" description="Disordered" evidence="6">
    <location>
        <begin position="408"/>
        <end position="430"/>
    </location>
</feature>
<proteinExistence type="predicted"/>
<dbReference type="Pfam" id="PF07690">
    <property type="entry name" value="MFS_1"/>
    <property type="match status" value="1"/>
</dbReference>
<evidence type="ECO:0000256" key="5">
    <source>
        <dbReference type="ARBA" id="ARBA00023136"/>
    </source>
</evidence>
<feature type="transmembrane region" description="Helical" evidence="7">
    <location>
        <begin position="198"/>
        <end position="223"/>
    </location>
</feature>
<feature type="transmembrane region" description="Helical" evidence="7">
    <location>
        <begin position="292"/>
        <end position="310"/>
    </location>
</feature>
<keyword evidence="4 7" id="KW-1133">Transmembrane helix</keyword>
<gene>
    <name evidence="8" type="ORF">METZ01_LOCUS72176</name>
</gene>
<dbReference type="Gene3D" id="1.20.1250.20">
    <property type="entry name" value="MFS general substrate transporter like domains"/>
    <property type="match status" value="1"/>
</dbReference>
<dbReference type="PANTHER" id="PTHR23513:SF18">
    <property type="entry name" value="INTEGRAL MEMBRANE PROTEIN"/>
    <property type="match status" value="1"/>
</dbReference>
<keyword evidence="2" id="KW-1003">Cell membrane</keyword>
<feature type="transmembrane region" description="Helical" evidence="7">
    <location>
        <begin position="378"/>
        <end position="397"/>
    </location>
</feature>
<evidence type="ECO:0000256" key="1">
    <source>
        <dbReference type="ARBA" id="ARBA00004651"/>
    </source>
</evidence>
<evidence type="ECO:0000256" key="4">
    <source>
        <dbReference type="ARBA" id="ARBA00022989"/>
    </source>
</evidence>
<keyword evidence="5 7" id="KW-0472">Membrane</keyword>